<evidence type="ECO:0000313" key="4">
    <source>
        <dbReference type="Proteomes" id="UP000308018"/>
    </source>
</evidence>
<gene>
    <name evidence="1" type="ORF">BCS92_04950</name>
    <name evidence="2" type="ORF">FC057_22670</name>
</gene>
<protein>
    <submittedName>
        <fullName evidence="1">Uncharacterized protein</fullName>
    </submittedName>
</protein>
<dbReference type="EMBL" id="SYVV01000043">
    <property type="protein sequence ID" value="TKG27995.1"/>
    <property type="molecule type" value="Genomic_DNA"/>
</dbReference>
<comment type="caution">
    <text evidence="1">The sequence shown here is derived from an EMBL/GenBank/DDBJ whole genome shotgun (WGS) entry which is preliminary data.</text>
</comment>
<sequence>METEKLNTIKGFVDNLNIVVDKHPNVETQFWKGKHGDILAIVDVFKTSSQCHITASGVRCLAAASQQSA</sequence>
<evidence type="ECO:0000313" key="2">
    <source>
        <dbReference type="EMBL" id="TKG27995.1"/>
    </source>
</evidence>
<evidence type="ECO:0000313" key="1">
    <source>
        <dbReference type="EMBL" id="PMP17756.1"/>
    </source>
</evidence>
<dbReference type="RefSeq" id="WP_102257404.1">
    <property type="nucleotide sequence ID" value="NZ_MDBG01000002.1"/>
</dbReference>
<dbReference type="AlphaFoldDB" id="A0A2N7NNA6"/>
<dbReference type="Proteomes" id="UP000235579">
    <property type="component" value="Unassembled WGS sequence"/>
</dbReference>
<evidence type="ECO:0000313" key="3">
    <source>
        <dbReference type="Proteomes" id="UP000235579"/>
    </source>
</evidence>
<reference evidence="1" key="2">
    <citation type="submission" date="2016-07" db="EMBL/GenBank/DDBJ databases">
        <authorList>
            <person name="Wan K."/>
            <person name="Booth B."/>
            <person name="Spirohn K."/>
            <person name="Hao T."/>
            <person name="Hu Y."/>
            <person name="Calderwood M."/>
            <person name="Hill D."/>
            <person name="Mohr S."/>
            <person name="Vidal M."/>
            <person name="Celniker S."/>
            <person name="Perrimon N."/>
        </authorList>
    </citation>
    <scope>NUCLEOTIDE SEQUENCE</scope>
    <source>
        <strain evidence="1">10N.222.48.A2</strain>
    </source>
</reference>
<reference evidence="3" key="1">
    <citation type="submission" date="2016-07" db="EMBL/GenBank/DDBJ databases">
        <title>Nontailed viruses are major unrecognized killers of bacteria in the ocean.</title>
        <authorList>
            <person name="Kauffman K."/>
            <person name="Hussain F."/>
            <person name="Yang J."/>
            <person name="Arevalo P."/>
            <person name="Brown J."/>
            <person name="Cutler M."/>
            <person name="Kelly L."/>
            <person name="Polz M.F."/>
        </authorList>
    </citation>
    <scope>NUCLEOTIDE SEQUENCE [LARGE SCALE GENOMIC DNA]</scope>
    <source>
        <strain evidence="3">10N.222.48.A2</strain>
    </source>
</reference>
<name>A0A2N7NNA6_9VIBR</name>
<organism evidence="1 3">
    <name type="scientific">Vibrio tasmaniensis</name>
    <dbReference type="NCBI Taxonomy" id="212663"/>
    <lineage>
        <taxon>Bacteria</taxon>
        <taxon>Pseudomonadati</taxon>
        <taxon>Pseudomonadota</taxon>
        <taxon>Gammaproteobacteria</taxon>
        <taxon>Vibrionales</taxon>
        <taxon>Vibrionaceae</taxon>
        <taxon>Vibrio</taxon>
    </lineage>
</organism>
<accession>A0A2N7NNA6</accession>
<reference evidence="2 4" key="4">
    <citation type="submission" date="2019-04" db="EMBL/GenBank/DDBJ databases">
        <title>A reverse ecology approach based on a biological definition of microbial populations.</title>
        <authorList>
            <person name="Arevalo P."/>
            <person name="Vaninsberghe D."/>
            <person name="Elsherbini J."/>
            <person name="Gore J."/>
            <person name="Polz M."/>
        </authorList>
    </citation>
    <scope>NUCLEOTIDE SEQUENCE [LARGE SCALE GENOMIC DNA]</scope>
    <source>
        <strain evidence="2 4">10N.222.45.A8</strain>
    </source>
</reference>
<dbReference type="EMBL" id="MDBP01000014">
    <property type="protein sequence ID" value="PMP17756.1"/>
    <property type="molecule type" value="Genomic_DNA"/>
</dbReference>
<reference evidence="1" key="3">
    <citation type="journal article" date="2018" name="Nature">
        <title>A major lineage of non-tailed dsDNA viruses as unrecognized killers of marine bacteria.</title>
        <authorList>
            <person name="Kauffman K.M."/>
            <person name="Hussain F.A."/>
            <person name="Yang J."/>
            <person name="Arevalo P."/>
            <person name="Brown J.M."/>
            <person name="Chang W.K."/>
            <person name="VanInsberghe D."/>
            <person name="Elsherbini J."/>
            <person name="Sharma R.S."/>
            <person name="Cutler M.B."/>
            <person name="Kelly L."/>
            <person name="Polz M.F."/>
        </authorList>
    </citation>
    <scope>NUCLEOTIDE SEQUENCE</scope>
    <source>
        <strain evidence="1">10N.222.48.A2</strain>
    </source>
</reference>
<dbReference type="Proteomes" id="UP000308018">
    <property type="component" value="Unassembled WGS sequence"/>
</dbReference>
<proteinExistence type="predicted"/>